<dbReference type="AlphaFoldDB" id="A0A5B2WUS5"/>
<dbReference type="PANTHER" id="PTHR46696:SF4">
    <property type="entry name" value="BIOTIN BIOSYNTHESIS CYTOCHROME P450"/>
    <property type="match status" value="1"/>
</dbReference>
<reference evidence="8 9" key="1">
    <citation type="submission" date="2019-09" db="EMBL/GenBank/DDBJ databases">
        <title>Goodfellowia gen. nov., a new genus of the Pseudonocardineae related to Actinoalloteichus, containing Goodfellowia coeruleoviolacea gen. nov., comb. nov. gen. nov., comb. nov.</title>
        <authorList>
            <person name="Labeda D."/>
        </authorList>
    </citation>
    <scope>NUCLEOTIDE SEQUENCE [LARGE SCALE GENOMIC DNA]</scope>
    <source>
        <strain evidence="8 9">AN110305</strain>
    </source>
</reference>
<dbReference type="InterPro" id="IPR001128">
    <property type="entry name" value="Cyt_P450"/>
</dbReference>
<protein>
    <submittedName>
        <fullName evidence="8">Cytochrome P450</fullName>
    </submittedName>
</protein>
<keyword evidence="6 7" id="KW-0503">Monooxygenase</keyword>
<keyword evidence="2 7" id="KW-0349">Heme</keyword>
<dbReference type="OrthoDB" id="5241086at2"/>
<dbReference type="GO" id="GO:0036199">
    <property type="term" value="F:cholest-4-en-3-one 26-monooxygenase activity"/>
    <property type="evidence" value="ECO:0007669"/>
    <property type="project" value="TreeGrafter"/>
</dbReference>
<dbReference type="InterPro" id="IPR017972">
    <property type="entry name" value="Cyt_P450_CS"/>
</dbReference>
<dbReference type="InterPro" id="IPR002397">
    <property type="entry name" value="Cyt_P450_B"/>
</dbReference>
<dbReference type="PRINTS" id="PR00359">
    <property type="entry name" value="BP450"/>
</dbReference>
<name>A0A5B2WUS5_9PSEU</name>
<evidence type="ECO:0000256" key="7">
    <source>
        <dbReference type="RuleBase" id="RU000461"/>
    </source>
</evidence>
<dbReference type="SUPFAM" id="SSF48264">
    <property type="entry name" value="Cytochrome P450"/>
    <property type="match status" value="1"/>
</dbReference>
<keyword evidence="9" id="KW-1185">Reference proteome</keyword>
<dbReference type="Pfam" id="PF00067">
    <property type="entry name" value="p450"/>
    <property type="match status" value="1"/>
</dbReference>
<keyword evidence="3 7" id="KW-0479">Metal-binding</keyword>
<sequence length="433" mass="47374">MRITVPDGPLDAVDLDAVDLRDPVFHATGDPHAVWRAMRAKSPVHRQELPDGRSFLSVTRHADVGAVLRDHRRFTSRRGTLLSILGEADPAGDKMMAASDPPIHTAMREPLAKVLSYGALRARQPDIRLVVRRLLAPVADGGPWDLAEAVAGFPMAFTGALMGLPERDWPYLTELTTMAIAPEDASFVDGAGHGNLVTAHHELFEYFAQRIQSRTHRDDLIGFLARMQLGERRMRLDEIVYNCYSLLLGANVTTPHAIAATVLAFVENPDQYARIGDDPDAVADAVEEGLRWSSPANHFMRYAVADTELGGVPVRAGEALVTWLGSANRDERVFTDPYRFDVARQPNRHLAFGLGPHYCVGAPLARIALRLFFGELVALASGFELAGPVEHLSSNFTAGIRRMPITVRLREHAAATLRDAGGDPIPSDPILSD</sequence>
<reference evidence="8 9" key="2">
    <citation type="submission" date="2019-09" db="EMBL/GenBank/DDBJ databases">
        <authorList>
            <person name="Jin C."/>
        </authorList>
    </citation>
    <scope>NUCLEOTIDE SEQUENCE [LARGE SCALE GENOMIC DNA]</scope>
    <source>
        <strain evidence="8 9">AN110305</strain>
    </source>
</reference>
<dbReference type="InterPro" id="IPR036396">
    <property type="entry name" value="Cyt_P450_sf"/>
</dbReference>
<evidence type="ECO:0000256" key="1">
    <source>
        <dbReference type="ARBA" id="ARBA00010617"/>
    </source>
</evidence>
<dbReference type="PROSITE" id="PS00086">
    <property type="entry name" value="CYTOCHROME_P450"/>
    <property type="match status" value="1"/>
</dbReference>
<evidence type="ECO:0000256" key="2">
    <source>
        <dbReference type="ARBA" id="ARBA00022617"/>
    </source>
</evidence>
<comment type="similarity">
    <text evidence="1 7">Belongs to the cytochrome P450 family.</text>
</comment>
<evidence type="ECO:0000313" key="8">
    <source>
        <dbReference type="EMBL" id="KAA2254640.1"/>
    </source>
</evidence>
<evidence type="ECO:0000256" key="6">
    <source>
        <dbReference type="ARBA" id="ARBA00023033"/>
    </source>
</evidence>
<gene>
    <name evidence="8" type="ORF">F0L68_29865</name>
</gene>
<dbReference type="GO" id="GO:0005506">
    <property type="term" value="F:iron ion binding"/>
    <property type="evidence" value="ECO:0007669"/>
    <property type="project" value="InterPro"/>
</dbReference>
<dbReference type="RefSeq" id="WP_149853189.1">
    <property type="nucleotide sequence ID" value="NZ_VUOB01000060.1"/>
</dbReference>
<dbReference type="GO" id="GO:0006707">
    <property type="term" value="P:cholesterol catabolic process"/>
    <property type="evidence" value="ECO:0007669"/>
    <property type="project" value="TreeGrafter"/>
</dbReference>
<dbReference type="GO" id="GO:0008395">
    <property type="term" value="F:steroid hydroxylase activity"/>
    <property type="evidence" value="ECO:0007669"/>
    <property type="project" value="TreeGrafter"/>
</dbReference>
<keyword evidence="5 7" id="KW-0408">Iron</keyword>
<evidence type="ECO:0000256" key="3">
    <source>
        <dbReference type="ARBA" id="ARBA00022723"/>
    </source>
</evidence>
<dbReference type="FunFam" id="1.10.630.10:FF:000018">
    <property type="entry name" value="Cytochrome P450 monooxygenase"/>
    <property type="match status" value="1"/>
</dbReference>
<keyword evidence="4 7" id="KW-0560">Oxidoreductase</keyword>
<dbReference type="EMBL" id="VUOB01000060">
    <property type="protein sequence ID" value="KAA2254640.1"/>
    <property type="molecule type" value="Genomic_DNA"/>
</dbReference>
<evidence type="ECO:0000256" key="5">
    <source>
        <dbReference type="ARBA" id="ARBA00023004"/>
    </source>
</evidence>
<accession>A0A5B2WUS5</accession>
<evidence type="ECO:0000256" key="4">
    <source>
        <dbReference type="ARBA" id="ARBA00023002"/>
    </source>
</evidence>
<comment type="caution">
    <text evidence="8">The sequence shown here is derived from an EMBL/GenBank/DDBJ whole genome shotgun (WGS) entry which is preliminary data.</text>
</comment>
<dbReference type="CDD" id="cd11033">
    <property type="entry name" value="CYP142-like"/>
    <property type="match status" value="1"/>
</dbReference>
<proteinExistence type="inferred from homology"/>
<dbReference type="PANTHER" id="PTHR46696">
    <property type="entry name" value="P450, PUTATIVE (EUROFUNG)-RELATED"/>
    <property type="match status" value="1"/>
</dbReference>
<dbReference type="Proteomes" id="UP000323454">
    <property type="component" value="Unassembled WGS sequence"/>
</dbReference>
<evidence type="ECO:0000313" key="9">
    <source>
        <dbReference type="Proteomes" id="UP000323454"/>
    </source>
</evidence>
<dbReference type="Gene3D" id="1.10.630.10">
    <property type="entry name" value="Cytochrome P450"/>
    <property type="match status" value="1"/>
</dbReference>
<dbReference type="GO" id="GO:0020037">
    <property type="term" value="F:heme binding"/>
    <property type="evidence" value="ECO:0007669"/>
    <property type="project" value="InterPro"/>
</dbReference>
<organism evidence="8 9">
    <name type="scientific">Solihabitans fulvus</name>
    <dbReference type="NCBI Taxonomy" id="1892852"/>
    <lineage>
        <taxon>Bacteria</taxon>
        <taxon>Bacillati</taxon>
        <taxon>Actinomycetota</taxon>
        <taxon>Actinomycetes</taxon>
        <taxon>Pseudonocardiales</taxon>
        <taxon>Pseudonocardiaceae</taxon>
        <taxon>Solihabitans</taxon>
    </lineage>
</organism>